<accession>A0A1Y1VPM3</accession>
<dbReference type="Proteomes" id="UP000193944">
    <property type="component" value="Unassembled WGS sequence"/>
</dbReference>
<evidence type="ECO:0000313" key="2">
    <source>
        <dbReference type="Proteomes" id="UP000193944"/>
    </source>
</evidence>
<reference evidence="1 2" key="1">
    <citation type="submission" date="2016-08" db="EMBL/GenBank/DDBJ databases">
        <title>A Parts List for Fungal Cellulosomes Revealed by Comparative Genomics.</title>
        <authorList>
            <consortium name="DOE Joint Genome Institute"/>
            <person name="Haitjema C.H."/>
            <person name="Gilmore S.P."/>
            <person name="Henske J.K."/>
            <person name="Solomon K.V."/>
            <person name="De Groot R."/>
            <person name="Kuo A."/>
            <person name="Mondo S.J."/>
            <person name="Salamov A.A."/>
            <person name="Labutti K."/>
            <person name="Zhao Z."/>
            <person name="Chiniquy J."/>
            <person name="Barry K."/>
            <person name="Brewer H.M."/>
            <person name="Purvine S.O."/>
            <person name="Wright A.T."/>
            <person name="Boxma B."/>
            <person name="Van Alen T."/>
            <person name="Hackstein J.H."/>
            <person name="Baker S.E."/>
            <person name="Grigoriev I.V."/>
            <person name="O'Malley M.A."/>
        </authorList>
    </citation>
    <scope>NUCLEOTIDE SEQUENCE [LARGE SCALE GENOMIC DNA]</scope>
    <source>
        <strain evidence="1 2">S4</strain>
    </source>
</reference>
<evidence type="ECO:0000313" key="1">
    <source>
        <dbReference type="EMBL" id="ORX62519.1"/>
    </source>
</evidence>
<gene>
    <name evidence="1" type="ORF">BCR32DRAFT_273504</name>
</gene>
<name>A0A1Y1VPM3_9FUNG</name>
<dbReference type="AlphaFoldDB" id="A0A1Y1VPM3"/>
<sequence>MKIMKFKFAANSVFVYDGLYQELTESFNQYSSDNNLNIQLETVLFSDLNVTYAVNEYGSTIESLLLKKSKKYDIYCFDPVYNSVYAKNLDDLTLLNRYKKDVPQTWDELIETSKYILEQERNLNNTELIAYNGLFSDLNAFNSFYEFIFSFRNTPDPVFPGYDSDEAVAALNKLKELKNEISSDEIFKGGELMTFNLLMYGTGLFVRFWDSGIPLNLMFYSTVFPGKEKGINTSLVGGMNLGISKYISQKQKEAAIKVIEYMTSEEVQREIIIKKNMLYSAIAKFYDDEEICKLLSCPLVKNPQKILYSQINVNDYDAYYLQVNSILEEFLFGDRSAKDVLEEINNITKVFNFSLDLKSGLIMFIV</sequence>
<reference evidence="1 2" key="2">
    <citation type="submission" date="2016-08" db="EMBL/GenBank/DDBJ databases">
        <title>Pervasive Adenine N6-methylation of Active Genes in Fungi.</title>
        <authorList>
            <consortium name="DOE Joint Genome Institute"/>
            <person name="Mondo S.J."/>
            <person name="Dannebaum R.O."/>
            <person name="Kuo R.C."/>
            <person name="Labutti K."/>
            <person name="Haridas S."/>
            <person name="Kuo A."/>
            <person name="Salamov A."/>
            <person name="Ahrendt S.R."/>
            <person name="Lipzen A."/>
            <person name="Sullivan W."/>
            <person name="Andreopoulos W.B."/>
            <person name="Clum A."/>
            <person name="Lindquist E."/>
            <person name="Daum C."/>
            <person name="Ramamoorthy G.K."/>
            <person name="Gryganskyi A."/>
            <person name="Culley D."/>
            <person name="Magnuson J.K."/>
            <person name="James T.Y."/>
            <person name="O'Malley M.A."/>
            <person name="Stajich J.E."/>
            <person name="Spatafora J.W."/>
            <person name="Visel A."/>
            <person name="Grigoriev I.V."/>
        </authorList>
    </citation>
    <scope>NUCLEOTIDE SEQUENCE [LARGE SCALE GENOMIC DNA]</scope>
    <source>
        <strain evidence="1 2">S4</strain>
    </source>
</reference>
<dbReference type="InterPro" id="IPR006059">
    <property type="entry name" value="SBP"/>
</dbReference>
<dbReference type="Gene3D" id="3.40.190.10">
    <property type="entry name" value="Periplasmic binding protein-like II"/>
    <property type="match status" value="1"/>
</dbReference>
<protein>
    <submittedName>
        <fullName evidence="1">Periplasmic binding protein-like II</fullName>
    </submittedName>
</protein>
<organism evidence="1 2">
    <name type="scientific">Anaeromyces robustus</name>
    <dbReference type="NCBI Taxonomy" id="1754192"/>
    <lineage>
        <taxon>Eukaryota</taxon>
        <taxon>Fungi</taxon>
        <taxon>Fungi incertae sedis</taxon>
        <taxon>Chytridiomycota</taxon>
        <taxon>Chytridiomycota incertae sedis</taxon>
        <taxon>Neocallimastigomycetes</taxon>
        <taxon>Neocallimastigales</taxon>
        <taxon>Neocallimastigaceae</taxon>
        <taxon>Anaeromyces</taxon>
    </lineage>
</organism>
<feature type="non-terminal residue" evidence="1">
    <location>
        <position position="366"/>
    </location>
</feature>
<dbReference type="EMBL" id="MCFG01000673">
    <property type="protein sequence ID" value="ORX62519.1"/>
    <property type="molecule type" value="Genomic_DNA"/>
</dbReference>
<comment type="caution">
    <text evidence="1">The sequence shown here is derived from an EMBL/GenBank/DDBJ whole genome shotgun (WGS) entry which is preliminary data.</text>
</comment>
<dbReference type="Pfam" id="PF13416">
    <property type="entry name" value="SBP_bac_8"/>
    <property type="match status" value="1"/>
</dbReference>
<dbReference type="SUPFAM" id="SSF53850">
    <property type="entry name" value="Periplasmic binding protein-like II"/>
    <property type="match status" value="1"/>
</dbReference>
<proteinExistence type="predicted"/>
<keyword evidence="2" id="KW-1185">Reference proteome</keyword>
<dbReference type="OrthoDB" id="2021138at2759"/>